<feature type="transmembrane region" description="Helical" evidence="1">
    <location>
        <begin position="160"/>
        <end position="177"/>
    </location>
</feature>
<keyword evidence="1" id="KW-0472">Membrane</keyword>
<organism evidence="3 4">
    <name type="scientific">Tamaricihabitans halophyticus</name>
    <dbReference type="NCBI Taxonomy" id="1262583"/>
    <lineage>
        <taxon>Bacteria</taxon>
        <taxon>Bacillati</taxon>
        <taxon>Actinomycetota</taxon>
        <taxon>Actinomycetes</taxon>
        <taxon>Pseudonocardiales</taxon>
        <taxon>Pseudonocardiaceae</taxon>
        <taxon>Tamaricihabitans</taxon>
    </lineage>
</organism>
<evidence type="ECO:0000256" key="1">
    <source>
        <dbReference type="SAM" id="Phobius"/>
    </source>
</evidence>
<dbReference type="EMBL" id="SLXQ01000008">
    <property type="protein sequence ID" value="TCP50035.1"/>
    <property type="molecule type" value="Genomic_DNA"/>
</dbReference>
<dbReference type="OrthoDB" id="8455333at2"/>
<dbReference type="InterPro" id="IPR009936">
    <property type="entry name" value="DUF1468"/>
</dbReference>
<dbReference type="Proteomes" id="UP000294911">
    <property type="component" value="Unassembled WGS sequence"/>
</dbReference>
<feature type="transmembrane region" description="Helical" evidence="1">
    <location>
        <begin position="54"/>
        <end position="76"/>
    </location>
</feature>
<sequence>MSTRSAQASQPGRRLARIDGELAFLVSLLALFTAYTAIATSMEWRTEAGRIGPGFFPTLIGGAGLLLGLIALARAIRRRRAAPNRTAGAPDTVPVTTEAQGSEAAVAAEGIEQRRYPGVVVLIAAALGGVLFTFIPLGALLTSMLLLFGCLSLLNRGRHAVNALLGLLVPLGLYLLFEVALNAGLPTGLLPF</sequence>
<keyword evidence="1" id="KW-1133">Transmembrane helix</keyword>
<dbReference type="AlphaFoldDB" id="A0A4R2QSQ9"/>
<feature type="transmembrane region" description="Helical" evidence="1">
    <location>
        <begin position="119"/>
        <end position="148"/>
    </location>
</feature>
<reference evidence="3 4" key="1">
    <citation type="submission" date="2019-03" db="EMBL/GenBank/DDBJ databases">
        <title>Genomic Encyclopedia of Type Strains, Phase IV (KMG-IV): sequencing the most valuable type-strain genomes for metagenomic binning, comparative biology and taxonomic classification.</title>
        <authorList>
            <person name="Goeker M."/>
        </authorList>
    </citation>
    <scope>NUCLEOTIDE SEQUENCE [LARGE SCALE GENOMIC DNA]</scope>
    <source>
        <strain evidence="3 4">DSM 45765</strain>
    </source>
</reference>
<comment type="caution">
    <text evidence="3">The sequence shown here is derived from an EMBL/GenBank/DDBJ whole genome shotgun (WGS) entry which is preliminary data.</text>
</comment>
<protein>
    <submittedName>
        <fullName evidence="3">Putative tricarboxylic transport membrane protein</fullName>
    </submittedName>
</protein>
<feature type="domain" description="DUF1468" evidence="2">
    <location>
        <begin position="28"/>
        <end position="186"/>
    </location>
</feature>
<evidence type="ECO:0000313" key="3">
    <source>
        <dbReference type="EMBL" id="TCP50035.1"/>
    </source>
</evidence>
<feature type="transmembrane region" description="Helical" evidence="1">
    <location>
        <begin position="21"/>
        <end position="42"/>
    </location>
</feature>
<proteinExistence type="predicted"/>
<keyword evidence="4" id="KW-1185">Reference proteome</keyword>
<name>A0A4R2QSQ9_9PSEU</name>
<evidence type="ECO:0000259" key="2">
    <source>
        <dbReference type="Pfam" id="PF07331"/>
    </source>
</evidence>
<gene>
    <name evidence="3" type="ORF">EV191_108122</name>
</gene>
<keyword evidence="1" id="KW-0812">Transmembrane</keyword>
<accession>A0A4R2QSQ9</accession>
<dbReference type="RefSeq" id="WP_132878349.1">
    <property type="nucleotide sequence ID" value="NZ_SLXQ01000008.1"/>
</dbReference>
<dbReference type="Pfam" id="PF07331">
    <property type="entry name" value="TctB"/>
    <property type="match status" value="1"/>
</dbReference>
<evidence type="ECO:0000313" key="4">
    <source>
        <dbReference type="Proteomes" id="UP000294911"/>
    </source>
</evidence>